<name>A0A9P1DNM7_9DINO</name>
<evidence type="ECO:0000313" key="3">
    <source>
        <dbReference type="Proteomes" id="UP001152797"/>
    </source>
</evidence>
<dbReference type="EMBL" id="CAMXCT020005646">
    <property type="protein sequence ID" value="CAL1166290.1"/>
    <property type="molecule type" value="Genomic_DNA"/>
</dbReference>
<keyword evidence="3" id="KW-1185">Reference proteome</keyword>
<dbReference type="AlphaFoldDB" id="A0A9P1DNM7"/>
<comment type="caution">
    <text evidence="1">The sequence shown here is derived from an EMBL/GenBank/DDBJ whole genome shotgun (WGS) entry which is preliminary data.</text>
</comment>
<sequence length="107" mass="11799">MTSLWSATMKRKSTPPTAYQTSARLQLRHLACSCTPCTTMRQGSPSTLSRNIVVCCRTIRKTRNLQARSGQAIRSTRFPKLLFACCAVPLPGHVRKGRHANLRAAGT</sequence>
<organism evidence="1">
    <name type="scientific">Cladocopium goreaui</name>
    <dbReference type="NCBI Taxonomy" id="2562237"/>
    <lineage>
        <taxon>Eukaryota</taxon>
        <taxon>Sar</taxon>
        <taxon>Alveolata</taxon>
        <taxon>Dinophyceae</taxon>
        <taxon>Suessiales</taxon>
        <taxon>Symbiodiniaceae</taxon>
        <taxon>Cladocopium</taxon>
    </lineage>
</organism>
<gene>
    <name evidence="1" type="ORF">C1SCF055_LOCUS37936</name>
</gene>
<proteinExistence type="predicted"/>
<dbReference type="EMBL" id="CAMXCT030005646">
    <property type="protein sequence ID" value="CAL4800227.1"/>
    <property type="molecule type" value="Genomic_DNA"/>
</dbReference>
<evidence type="ECO:0000313" key="2">
    <source>
        <dbReference type="EMBL" id="CAL4800227.1"/>
    </source>
</evidence>
<dbReference type="Proteomes" id="UP001152797">
    <property type="component" value="Unassembled WGS sequence"/>
</dbReference>
<evidence type="ECO:0000313" key="1">
    <source>
        <dbReference type="EMBL" id="CAI4012915.1"/>
    </source>
</evidence>
<accession>A0A9P1DNM7</accession>
<reference evidence="2 3" key="2">
    <citation type="submission" date="2024-05" db="EMBL/GenBank/DDBJ databases">
        <authorList>
            <person name="Chen Y."/>
            <person name="Shah S."/>
            <person name="Dougan E. K."/>
            <person name="Thang M."/>
            <person name="Chan C."/>
        </authorList>
    </citation>
    <scope>NUCLEOTIDE SEQUENCE [LARGE SCALE GENOMIC DNA]</scope>
</reference>
<dbReference type="EMBL" id="CAMXCT010005646">
    <property type="protein sequence ID" value="CAI4012915.1"/>
    <property type="molecule type" value="Genomic_DNA"/>
</dbReference>
<reference evidence="1" key="1">
    <citation type="submission" date="2022-10" db="EMBL/GenBank/DDBJ databases">
        <authorList>
            <person name="Chen Y."/>
            <person name="Dougan E. K."/>
            <person name="Chan C."/>
            <person name="Rhodes N."/>
            <person name="Thang M."/>
        </authorList>
    </citation>
    <scope>NUCLEOTIDE SEQUENCE</scope>
</reference>
<protein>
    <submittedName>
        <fullName evidence="1">Uncharacterized protein</fullName>
    </submittedName>
</protein>